<keyword evidence="2 6" id="KW-0547">Nucleotide-binding</keyword>
<keyword evidence="5" id="KW-0496">Mitochondrion</keyword>
<dbReference type="GO" id="GO:0034214">
    <property type="term" value="P:protein hexamerization"/>
    <property type="evidence" value="ECO:0007669"/>
    <property type="project" value="EnsemblFungi"/>
</dbReference>
<reference evidence="8 9" key="1">
    <citation type="submission" date="2016-08" db="EMBL/GenBank/DDBJ databases">
        <title>Genomes of anaerobic fungi encode conserved fungal cellulosomes for biomass hydrolysis.</title>
        <authorList>
            <consortium name="DOE Joint Genome Institute"/>
            <person name="Haitjema C.H."/>
            <person name="Gilmore S.P."/>
            <person name="Henske J.K."/>
            <person name="Solomon K.V."/>
            <person name="De Groot R."/>
            <person name="Kuo A."/>
            <person name="Mondo S.J."/>
            <person name="Salamov A.A."/>
            <person name="Labutti K."/>
            <person name="Zhao Z."/>
            <person name="Chiniquy J."/>
            <person name="Barry K."/>
            <person name="Brewer H.M."/>
            <person name="Purvine S.O."/>
            <person name="Wright A.T."/>
            <person name="Boxma B."/>
            <person name="Van Alen T."/>
            <person name="Hackstein J.H."/>
            <person name="Baker S.E."/>
            <person name="Grigoriev I.V."/>
            <person name="O'Malley M.A."/>
        </authorList>
    </citation>
    <scope>NUCLEOTIDE SEQUENCE [LARGE SCALE GENOMIC DNA]</scope>
    <source>
        <strain evidence="9">finn</strain>
    </source>
</reference>
<name>A0A1Y1V2G6_9FUNG</name>
<evidence type="ECO:0000256" key="6">
    <source>
        <dbReference type="RuleBase" id="RU003651"/>
    </source>
</evidence>
<dbReference type="PROSITE" id="PS00674">
    <property type="entry name" value="AAA"/>
    <property type="match status" value="1"/>
</dbReference>
<keyword evidence="3" id="KW-1000">Mitochondrion outer membrane</keyword>
<evidence type="ECO:0000256" key="3">
    <source>
        <dbReference type="ARBA" id="ARBA00022787"/>
    </source>
</evidence>
<comment type="similarity">
    <text evidence="6">Belongs to the AAA ATPase family.</text>
</comment>
<gene>
    <name evidence="8" type="ORF">BCR36DRAFT_406363</name>
</gene>
<dbReference type="Proteomes" id="UP000193719">
    <property type="component" value="Unassembled WGS sequence"/>
</dbReference>
<dbReference type="OrthoDB" id="10254455at2759"/>
<dbReference type="GO" id="GO:0140570">
    <property type="term" value="P:extraction of mislocalized protein from mitochondrial outer membrane"/>
    <property type="evidence" value="ECO:0007669"/>
    <property type="project" value="EnsemblFungi"/>
</dbReference>
<dbReference type="FunFam" id="3.40.50.300:FF:000538">
    <property type="entry name" value="ATPase family AAA domain-containing protein 1"/>
    <property type="match status" value="1"/>
</dbReference>
<dbReference type="CDD" id="cd19520">
    <property type="entry name" value="RecA-like_ATAD1"/>
    <property type="match status" value="1"/>
</dbReference>
<dbReference type="Gene3D" id="1.10.8.60">
    <property type="match status" value="1"/>
</dbReference>
<dbReference type="STRING" id="1754191.A0A1Y1V2G6"/>
<dbReference type="Gene3D" id="3.40.50.300">
    <property type="entry name" value="P-loop containing nucleotide triphosphate hydrolases"/>
    <property type="match status" value="1"/>
</dbReference>
<evidence type="ECO:0000256" key="5">
    <source>
        <dbReference type="ARBA" id="ARBA00023128"/>
    </source>
</evidence>
<dbReference type="InterPro" id="IPR003959">
    <property type="entry name" value="ATPase_AAA_core"/>
</dbReference>
<dbReference type="Pfam" id="PF17862">
    <property type="entry name" value="AAA_lid_3"/>
    <property type="match status" value="1"/>
</dbReference>
<proteinExistence type="inferred from homology"/>
<dbReference type="SMART" id="SM00382">
    <property type="entry name" value="AAA"/>
    <property type="match status" value="1"/>
</dbReference>
<dbReference type="GO" id="GO:0016887">
    <property type="term" value="F:ATP hydrolysis activity"/>
    <property type="evidence" value="ECO:0007669"/>
    <property type="project" value="InterPro"/>
</dbReference>
<evidence type="ECO:0000256" key="4">
    <source>
        <dbReference type="ARBA" id="ARBA00022840"/>
    </source>
</evidence>
<evidence type="ECO:0000259" key="7">
    <source>
        <dbReference type="SMART" id="SM00382"/>
    </source>
</evidence>
<dbReference type="InterPro" id="IPR041569">
    <property type="entry name" value="AAA_lid_3"/>
</dbReference>
<dbReference type="Pfam" id="PF00004">
    <property type="entry name" value="AAA"/>
    <property type="match status" value="1"/>
</dbReference>
<dbReference type="SUPFAM" id="SSF52540">
    <property type="entry name" value="P-loop containing nucleoside triphosphate hydrolases"/>
    <property type="match status" value="1"/>
</dbReference>
<accession>A0A1Y1V2G6</accession>
<dbReference type="InterPro" id="IPR027417">
    <property type="entry name" value="P-loop_NTPase"/>
</dbReference>
<reference evidence="8 9" key="2">
    <citation type="submission" date="2016-08" db="EMBL/GenBank/DDBJ databases">
        <title>Pervasive Adenine N6-methylation of Active Genes in Fungi.</title>
        <authorList>
            <consortium name="DOE Joint Genome Institute"/>
            <person name="Mondo S.J."/>
            <person name="Dannebaum R.O."/>
            <person name="Kuo R.C."/>
            <person name="Labutti K."/>
            <person name="Haridas S."/>
            <person name="Kuo A."/>
            <person name="Salamov A."/>
            <person name="Ahrendt S.R."/>
            <person name="Lipzen A."/>
            <person name="Sullivan W."/>
            <person name="Andreopoulos W.B."/>
            <person name="Clum A."/>
            <person name="Lindquist E."/>
            <person name="Daum C."/>
            <person name="Ramamoorthy G.K."/>
            <person name="Gryganskyi A."/>
            <person name="Culley D."/>
            <person name="Magnuson J.K."/>
            <person name="James T.Y."/>
            <person name="O'Malley M.A."/>
            <person name="Stajich J.E."/>
            <person name="Spatafora J.W."/>
            <person name="Visel A."/>
            <person name="Grigoriev I.V."/>
        </authorList>
    </citation>
    <scope>NUCLEOTIDE SEQUENCE [LARGE SCALE GENOMIC DNA]</scope>
    <source>
        <strain evidence="9">finn</strain>
    </source>
</reference>
<organism evidence="8 9">
    <name type="scientific">Piromyces finnis</name>
    <dbReference type="NCBI Taxonomy" id="1754191"/>
    <lineage>
        <taxon>Eukaryota</taxon>
        <taxon>Fungi</taxon>
        <taxon>Fungi incertae sedis</taxon>
        <taxon>Chytridiomycota</taxon>
        <taxon>Chytridiomycota incertae sedis</taxon>
        <taxon>Neocallimastigomycetes</taxon>
        <taxon>Neocallimastigales</taxon>
        <taxon>Neocallimastigaceae</taxon>
        <taxon>Piromyces</taxon>
    </lineage>
</organism>
<keyword evidence="3" id="KW-0472">Membrane</keyword>
<evidence type="ECO:0000313" key="8">
    <source>
        <dbReference type="EMBL" id="ORX44503.1"/>
    </source>
</evidence>
<dbReference type="EMBL" id="MCFH01000045">
    <property type="protein sequence ID" value="ORX44503.1"/>
    <property type="molecule type" value="Genomic_DNA"/>
</dbReference>
<dbReference type="InterPro" id="IPR003960">
    <property type="entry name" value="ATPase_AAA_CS"/>
</dbReference>
<dbReference type="InterPro" id="IPR003593">
    <property type="entry name" value="AAA+_ATPase"/>
</dbReference>
<evidence type="ECO:0000256" key="2">
    <source>
        <dbReference type="ARBA" id="ARBA00022741"/>
    </source>
</evidence>
<comment type="caution">
    <text evidence="8">The sequence shown here is derived from an EMBL/GenBank/DDBJ whole genome shotgun (WGS) entry which is preliminary data.</text>
</comment>
<protein>
    <submittedName>
        <fullName evidence="8">AAA-domain-containing protein</fullName>
    </submittedName>
</protein>
<dbReference type="GO" id="GO:0005524">
    <property type="term" value="F:ATP binding"/>
    <property type="evidence" value="ECO:0007669"/>
    <property type="project" value="UniProtKB-KW"/>
</dbReference>
<keyword evidence="9" id="KW-1185">Reference proteome</keyword>
<dbReference type="GO" id="GO:0140567">
    <property type="term" value="F:membrane protein dislocase activity"/>
    <property type="evidence" value="ECO:0007669"/>
    <property type="project" value="EnsemblFungi"/>
</dbReference>
<dbReference type="InterPro" id="IPR051701">
    <property type="entry name" value="Mito_OM_Translocase_MSP1"/>
</dbReference>
<feature type="domain" description="AAA+ ATPase" evidence="7">
    <location>
        <begin position="133"/>
        <end position="271"/>
    </location>
</feature>
<dbReference type="GO" id="GO:0005741">
    <property type="term" value="C:mitochondrial outer membrane"/>
    <property type="evidence" value="ECO:0007669"/>
    <property type="project" value="UniProtKB-SubCell"/>
</dbReference>
<evidence type="ECO:0000256" key="1">
    <source>
        <dbReference type="ARBA" id="ARBA00004572"/>
    </source>
</evidence>
<comment type="subcellular location">
    <subcellularLocation>
        <location evidence="1">Mitochondrion outer membrane</location>
        <topology evidence="1">Single-pass membrane protein</topology>
    </subcellularLocation>
</comment>
<dbReference type="PANTHER" id="PTHR45644">
    <property type="entry name" value="AAA ATPASE, PUTATIVE (AFU_ORTHOLOGUE AFUA_2G12920)-RELATED-RELATED"/>
    <property type="match status" value="1"/>
</dbReference>
<sequence length="366" mass="41337">MSSITNLINRYTKSSGNQSTKQIILEATAFLVSQAVLFYGVKWVLQSLDPTKKKRDETKAKASQILDRLGLKELALNEYEEIIATEVIFPDDIPVNFSDIGGLDEIIDSIKENVIYPLVYPNVFSKTSSLLSNPKGILLYGPPGCGKTMLAKAIAKESGANFINLHISTLTDKYYGESQKLVNALFSLAHKLEPTIIFIDEIDSFLRDRRSQDHEATAMMKAEFMSLWDGLVSDSNSRIIILGATNRPNDIDQAIIRRMPKRYSVQLPNVSQRVTLLKLMLKDTKIDENLDLEEIAKRTNHYSGSDIKELCRAAVMVPVREYIRNIDKDLNEAVIDTNELRPVKLEDFFPSEKNDDFIRNASVELD</sequence>
<dbReference type="GO" id="GO:0006626">
    <property type="term" value="P:protein targeting to mitochondrion"/>
    <property type="evidence" value="ECO:0007669"/>
    <property type="project" value="EnsemblFungi"/>
</dbReference>
<dbReference type="GO" id="GO:0045047">
    <property type="term" value="P:protein targeting to ER"/>
    <property type="evidence" value="ECO:0007669"/>
    <property type="project" value="EnsemblFungi"/>
</dbReference>
<dbReference type="AlphaFoldDB" id="A0A1Y1V2G6"/>
<evidence type="ECO:0000313" key="9">
    <source>
        <dbReference type="Proteomes" id="UP000193719"/>
    </source>
</evidence>
<dbReference type="GO" id="GO:0005778">
    <property type="term" value="C:peroxisomal membrane"/>
    <property type="evidence" value="ECO:0007669"/>
    <property type="project" value="EnsemblFungi"/>
</dbReference>
<dbReference type="PANTHER" id="PTHR45644:SF3">
    <property type="entry name" value="FI08533P-RELATED"/>
    <property type="match status" value="1"/>
</dbReference>
<keyword evidence="4 6" id="KW-0067">ATP-binding</keyword>